<dbReference type="EMBL" id="JAANBB010000354">
    <property type="protein sequence ID" value="KAF7543624.1"/>
    <property type="molecule type" value="Genomic_DNA"/>
</dbReference>
<accession>A0A9P5H5N4</accession>
<comment type="caution">
    <text evidence="2">The sequence shown here is derived from an EMBL/GenBank/DDBJ whole genome shotgun (WGS) entry which is preliminary data.</text>
</comment>
<evidence type="ECO:0000256" key="1">
    <source>
        <dbReference type="SAM" id="MobiDB-lite"/>
    </source>
</evidence>
<name>A0A9P5H5N4_9HYPO</name>
<gene>
    <name evidence="2" type="ORF">G7Z17_g10597</name>
</gene>
<proteinExistence type="predicted"/>
<organism evidence="2 3">
    <name type="scientific">Cylindrodendrum hubeiense</name>
    <dbReference type="NCBI Taxonomy" id="595255"/>
    <lineage>
        <taxon>Eukaryota</taxon>
        <taxon>Fungi</taxon>
        <taxon>Dikarya</taxon>
        <taxon>Ascomycota</taxon>
        <taxon>Pezizomycotina</taxon>
        <taxon>Sordariomycetes</taxon>
        <taxon>Hypocreomycetidae</taxon>
        <taxon>Hypocreales</taxon>
        <taxon>Nectriaceae</taxon>
        <taxon>Cylindrodendrum</taxon>
    </lineage>
</organism>
<feature type="compositionally biased region" description="Low complexity" evidence="1">
    <location>
        <begin position="49"/>
        <end position="68"/>
    </location>
</feature>
<protein>
    <submittedName>
        <fullName evidence="2">Uncharacterized protein</fullName>
    </submittedName>
</protein>
<dbReference type="Proteomes" id="UP000722485">
    <property type="component" value="Unassembled WGS sequence"/>
</dbReference>
<reference evidence="2" key="1">
    <citation type="submission" date="2020-03" db="EMBL/GenBank/DDBJ databases">
        <title>Draft Genome Sequence of Cylindrodendrum hubeiense.</title>
        <authorList>
            <person name="Buettner E."/>
            <person name="Kellner H."/>
        </authorList>
    </citation>
    <scope>NUCLEOTIDE SEQUENCE</scope>
    <source>
        <strain evidence="2">IHI 201604</strain>
    </source>
</reference>
<evidence type="ECO:0000313" key="2">
    <source>
        <dbReference type="EMBL" id="KAF7543624.1"/>
    </source>
</evidence>
<feature type="region of interest" description="Disordered" evidence="1">
    <location>
        <begin position="37"/>
        <end position="68"/>
    </location>
</feature>
<sequence>MIPAEALTRLLPLGPCFDLLNTIVVRGLVIGDGVGGYTQARAQSPPLPLRTGPAGRGGPRTPADPARG</sequence>
<evidence type="ECO:0000313" key="3">
    <source>
        <dbReference type="Proteomes" id="UP000722485"/>
    </source>
</evidence>
<dbReference type="AlphaFoldDB" id="A0A9P5H5N4"/>
<keyword evidence="3" id="KW-1185">Reference proteome</keyword>